<organism evidence="2 3">
    <name type="scientific">Lacihabitans lacunae</name>
    <dbReference type="NCBI Taxonomy" id="1028214"/>
    <lineage>
        <taxon>Bacteria</taxon>
        <taxon>Pseudomonadati</taxon>
        <taxon>Bacteroidota</taxon>
        <taxon>Cytophagia</taxon>
        <taxon>Cytophagales</taxon>
        <taxon>Leadbetterellaceae</taxon>
        <taxon>Lacihabitans</taxon>
    </lineage>
</organism>
<comment type="caution">
    <text evidence="2">The sequence shown here is derived from an EMBL/GenBank/DDBJ whole genome shotgun (WGS) entry which is preliminary data.</text>
</comment>
<sequence length="157" mass="16869">MEIFWIVLGFILILIGTAGAVLPLPGPPLSFLGMLAAQQSDRINFSDEVLYGFGIVTLTITVLDYFIPIWGAKKFGGTKWGAYGSAIGLLVGIFLGPFGLFIGAFVGAFIGEYLSDKNHNKAFRAAFGSFLGLLAGILGKTLLCISMLITTIYYLFI</sequence>
<name>A0ABV7Z487_9BACT</name>
<feature type="transmembrane region" description="Helical" evidence="1">
    <location>
        <begin position="130"/>
        <end position="156"/>
    </location>
</feature>
<feature type="transmembrane region" description="Helical" evidence="1">
    <location>
        <begin position="49"/>
        <end position="70"/>
    </location>
</feature>
<evidence type="ECO:0000313" key="2">
    <source>
        <dbReference type="EMBL" id="MFC3813173.1"/>
    </source>
</evidence>
<feature type="transmembrane region" description="Helical" evidence="1">
    <location>
        <begin position="82"/>
        <end position="110"/>
    </location>
</feature>
<gene>
    <name evidence="2" type="ORF">ACFOOI_21080</name>
</gene>
<proteinExistence type="predicted"/>
<dbReference type="PANTHER" id="PTHR39165:SF1">
    <property type="entry name" value="DUF456 DOMAIN-CONTAINING PROTEIN"/>
    <property type="match status" value="1"/>
</dbReference>
<keyword evidence="1" id="KW-1133">Transmembrane helix</keyword>
<dbReference type="Proteomes" id="UP001595616">
    <property type="component" value="Unassembled WGS sequence"/>
</dbReference>
<keyword evidence="3" id="KW-1185">Reference proteome</keyword>
<dbReference type="RefSeq" id="WP_379840078.1">
    <property type="nucleotide sequence ID" value="NZ_JBHRYQ010000001.1"/>
</dbReference>
<protein>
    <submittedName>
        <fullName evidence="2">DUF456 domain-containing protein</fullName>
    </submittedName>
</protein>
<reference evidence="3" key="1">
    <citation type="journal article" date="2019" name="Int. J. Syst. Evol. Microbiol.">
        <title>The Global Catalogue of Microorganisms (GCM) 10K type strain sequencing project: providing services to taxonomists for standard genome sequencing and annotation.</title>
        <authorList>
            <consortium name="The Broad Institute Genomics Platform"/>
            <consortium name="The Broad Institute Genome Sequencing Center for Infectious Disease"/>
            <person name="Wu L."/>
            <person name="Ma J."/>
        </authorList>
    </citation>
    <scope>NUCLEOTIDE SEQUENCE [LARGE SCALE GENOMIC DNA]</scope>
    <source>
        <strain evidence="3">CECT 7956</strain>
    </source>
</reference>
<keyword evidence="1" id="KW-0812">Transmembrane</keyword>
<dbReference type="PANTHER" id="PTHR39165">
    <property type="entry name" value="IG HYPOTHETICAL 17883"/>
    <property type="match status" value="1"/>
</dbReference>
<accession>A0ABV7Z487</accession>
<dbReference type="InterPro" id="IPR007403">
    <property type="entry name" value="DUF456"/>
</dbReference>
<evidence type="ECO:0000256" key="1">
    <source>
        <dbReference type="SAM" id="Phobius"/>
    </source>
</evidence>
<keyword evidence="1" id="KW-0472">Membrane</keyword>
<dbReference type="EMBL" id="JBHRYQ010000001">
    <property type="protein sequence ID" value="MFC3813173.1"/>
    <property type="molecule type" value="Genomic_DNA"/>
</dbReference>
<evidence type="ECO:0000313" key="3">
    <source>
        <dbReference type="Proteomes" id="UP001595616"/>
    </source>
</evidence>
<dbReference type="Pfam" id="PF04306">
    <property type="entry name" value="DUF456"/>
    <property type="match status" value="1"/>
</dbReference>